<dbReference type="InterPro" id="IPR057661">
    <property type="entry name" value="RsdA/BaiN/AoA(So)_Rossmann"/>
</dbReference>
<dbReference type="SUPFAM" id="SSF160996">
    <property type="entry name" value="HI0933 insert domain-like"/>
    <property type="match status" value="1"/>
</dbReference>
<dbReference type="PANTHER" id="PTHR42887">
    <property type="entry name" value="OS12G0638800 PROTEIN"/>
    <property type="match status" value="1"/>
</dbReference>
<evidence type="ECO:0000259" key="4">
    <source>
        <dbReference type="Pfam" id="PF03486"/>
    </source>
</evidence>
<organism evidence="6 7">
    <name type="scientific">Candidatus Portnoybacteria bacterium CG_4_10_14_0_2_um_filter_43_36</name>
    <dbReference type="NCBI Taxonomy" id="1974798"/>
    <lineage>
        <taxon>Bacteria</taxon>
        <taxon>Candidatus Portnoyibacteriota</taxon>
    </lineage>
</organism>
<name>A0A2M7UDY7_9BACT</name>
<comment type="caution">
    <text evidence="6">The sequence shown here is derived from an EMBL/GenBank/DDBJ whole genome shotgun (WGS) entry which is preliminary data.</text>
</comment>
<dbReference type="Proteomes" id="UP000231688">
    <property type="component" value="Unassembled WGS sequence"/>
</dbReference>
<dbReference type="InterPro" id="IPR036188">
    <property type="entry name" value="FAD/NAD-bd_sf"/>
</dbReference>
<feature type="domain" description="RsdA/BaiN/AoA(So)-like insert" evidence="5">
    <location>
        <begin position="201"/>
        <end position="362"/>
    </location>
</feature>
<dbReference type="InterPro" id="IPR055178">
    <property type="entry name" value="RsdA/BaiN/AoA(So)-like_dom"/>
</dbReference>
<dbReference type="AlphaFoldDB" id="A0A2M7UDY7"/>
<reference evidence="7" key="1">
    <citation type="submission" date="2017-09" db="EMBL/GenBank/DDBJ databases">
        <title>Depth-based differentiation of microbial function through sediment-hosted aquifers and enrichment of novel symbionts in the deep terrestrial subsurface.</title>
        <authorList>
            <person name="Probst A.J."/>
            <person name="Ladd B."/>
            <person name="Jarett J.K."/>
            <person name="Geller-Mcgrath D.E."/>
            <person name="Sieber C.M.K."/>
            <person name="Emerson J.B."/>
            <person name="Anantharaman K."/>
            <person name="Thomas B.C."/>
            <person name="Malmstrom R."/>
            <person name="Stieglmeier M."/>
            <person name="Klingl A."/>
            <person name="Woyke T."/>
            <person name="Ryan C.M."/>
            <person name="Banfield J.F."/>
        </authorList>
    </citation>
    <scope>NUCLEOTIDE SEQUENCE [LARGE SCALE GENOMIC DNA]</scope>
</reference>
<accession>A0A2M7UDY7</accession>
<dbReference type="Gene3D" id="1.10.8.260">
    <property type="entry name" value="HI0933 insert domain-like"/>
    <property type="match status" value="1"/>
</dbReference>
<evidence type="ECO:0000313" key="6">
    <source>
        <dbReference type="EMBL" id="PIZ69401.1"/>
    </source>
</evidence>
<dbReference type="NCBIfam" id="TIGR00275">
    <property type="entry name" value="aminoacetone oxidase family FAD-binding enzyme"/>
    <property type="match status" value="1"/>
</dbReference>
<comment type="cofactor">
    <cofactor evidence="1">
        <name>FAD</name>
        <dbReference type="ChEBI" id="CHEBI:57692"/>
    </cofactor>
</comment>
<evidence type="ECO:0000256" key="1">
    <source>
        <dbReference type="ARBA" id="ARBA00001974"/>
    </source>
</evidence>
<dbReference type="PRINTS" id="PR00411">
    <property type="entry name" value="PNDRDTASEI"/>
</dbReference>
<dbReference type="InterPro" id="IPR004792">
    <property type="entry name" value="BaiN-like"/>
</dbReference>
<proteinExistence type="predicted"/>
<evidence type="ECO:0000256" key="2">
    <source>
        <dbReference type="ARBA" id="ARBA00022630"/>
    </source>
</evidence>
<keyword evidence="3" id="KW-0274">FAD</keyword>
<dbReference type="Pfam" id="PF22780">
    <property type="entry name" value="HI0933_like_1st"/>
    <property type="match status" value="1"/>
</dbReference>
<evidence type="ECO:0000259" key="5">
    <source>
        <dbReference type="Pfam" id="PF22780"/>
    </source>
</evidence>
<protein>
    <submittedName>
        <fullName evidence="6">Aminoacetone oxidase family FAD-binding enzyme</fullName>
    </submittedName>
</protein>
<evidence type="ECO:0000256" key="3">
    <source>
        <dbReference type="ARBA" id="ARBA00022827"/>
    </source>
</evidence>
<gene>
    <name evidence="6" type="ORF">COY10_01590</name>
</gene>
<dbReference type="EMBL" id="PFOH01000042">
    <property type="protein sequence ID" value="PIZ69401.1"/>
    <property type="molecule type" value="Genomic_DNA"/>
</dbReference>
<dbReference type="InterPro" id="IPR023166">
    <property type="entry name" value="BaiN-like_dom_sf"/>
</dbReference>
<sequence>MIIRSDGQKHFSVAVIGGGPAGIMAAGQAASPGTKVVIIDKNHNLGRKLLLTGKGRCNITQAEFNDREFIKKLGPNGQFLFSALAAFGPKKVIDFFEQRSLLTKIERGRRVFPVSDKAQDVLETLIRYLRENKVKIMIDSKVLGFEIKAGQIDCVKLKNEKIYADNFILAVGGLAYPGTGSTGDGYVWARKMGHKIIKPFPSLVPARIKEDWVKDLQGLSLKNVALSVWQDNKKQDLKFGEMLFTHFGVSGPIVLDLSKTIGELLAKGEVKIEIDLKPALDFPVLDKRLRRDFIKNSNKNFKNYLPELLPQKLIEPIIKLSGINAGKKLNSITKDERKKLVNLLKGLKFTVGGLLGYKQAIVTGGGVDLKEVDSKTMQSKIVNNLFFAGEILDIDGPTGGYNLQICWSTGYAAGAAAALKG</sequence>
<keyword evidence="2" id="KW-0285">Flavoprotein</keyword>
<evidence type="ECO:0000313" key="7">
    <source>
        <dbReference type="Proteomes" id="UP000231688"/>
    </source>
</evidence>
<feature type="domain" description="RsdA/BaiN/AoA(So)-like Rossmann fold-like" evidence="4">
    <location>
        <begin position="12"/>
        <end position="415"/>
    </location>
</feature>
<dbReference type="PANTHER" id="PTHR42887:SF2">
    <property type="entry name" value="OS12G0638800 PROTEIN"/>
    <property type="match status" value="1"/>
</dbReference>
<dbReference type="Pfam" id="PF03486">
    <property type="entry name" value="HI0933_like"/>
    <property type="match status" value="1"/>
</dbReference>
<dbReference type="Gene3D" id="2.40.30.10">
    <property type="entry name" value="Translation factors"/>
    <property type="match status" value="1"/>
</dbReference>
<dbReference type="SUPFAM" id="SSF51905">
    <property type="entry name" value="FAD/NAD(P)-binding domain"/>
    <property type="match status" value="1"/>
</dbReference>
<dbReference type="Gene3D" id="3.50.50.60">
    <property type="entry name" value="FAD/NAD(P)-binding domain"/>
    <property type="match status" value="1"/>
</dbReference>